<gene>
    <name evidence="1" type="ORF">LMG29542_06889</name>
</gene>
<dbReference type="Proteomes" id="UP000494363">
    <property type="component" value="Unassembled WGS sequence"/>
</dbReference>
<accession>A0A6J5F145</accession>
<evidence type="ECO:0000313" key="1">
    <source>
        <dbReference type="EMBL" id="CAB3772528.1"/>
    </source>
</evidence>
<organism evidence="1 2">
    <name type="scientific">Paraburkholderia humisilvae</name>
    <dbReference type="NCBI Taxonomy" id="627669"/>
    <lineage>
        <taxon>Bacteria</taxon>
        <taxon>Pseudomonadati</taxon>
        <taxon>Pseudomonadota</taxon>
        <taxon>Betaproteobacteria</taxon>
        <taxon>Burkholderiales</taxon>
        <taxon>Burkholderiaceae</taxon>
        <taxon>Paraburkholderia</taxon>
    </lineage>
</organism>
<proteinExistence type="predicted"/>
<dbReference type="AlphaFoldDB" id="A0A6J5F145"/>
<name>A0A6J5F145_9BURK</name>
<keyword evidence="2" id="KW-1185">Reference proteome</keyword>
<protein>
    <submittedName>
        <fullName evidence="1">Uncharacterized protein</fullName>
    </submittedName>
</protein>
<sequence length="81" mass="9085">MQALTLDLSEMRFTPVGPEKCPGFESQFIGEVVRQAGMPFTSSIFSRRKTGWVSVTTLQAGTRHFYKALTPNPLIIYLMSN</sequence>
<evidence type="ECO:0000313" key="2">
    <source>
        <dbReference type="Proteomes" id="UP000494363"/>
    </source>
</evidence>
<reference evidence="1 2" key="1">
    <citation type="submission" date="2020-04" db="EMBL/GenBank/DDBJ databases">
        <authorList>
            <person name="De Canck E."/>
        </authorList>
    </citation>
    <scope>NUCLEOTIDE SEQUENCE [LARGE SCALE GENOMIC DNA]</scope>
    <source>
        <strain evidence="1 2">LMG 29542</strain>
    </source>
</reference>
<dbReference type="EMBL" id="CADIKH010000060">
    <property type="protein sequence ID" value="CAB3772528.1"/>
    <property type="molecule type" value="Genomic_DNA"/>
</dbReference>